<dbReference type="InterPro" id="IPR001482">
    <property type="entry name" value="T2SS/T4SS_dom"/>
</dbReference>
<dbReference type="GO" id="GO:0005524">
    <property type="term" value="F:ATP binding"/>
    <property type="evidence" value="ECO:0007669"/>
    <property type="project" value="UniProtKB-KW"/>
</dbReference>
<evidence type="ECO:0000313" key="6">
    <source>
        <dbReference type="Proteomes" id="UP000236842"/>
    </source>
</evidence>
<dbReference type="GO" id="GO:0005886">
    <property type="term" value="C:plasma membrane"/>
    <property type="evidence" value="ECO:0007669"/>
    <property type="project" value="TreeGrafter"/>
</dbReference>
<evidence type="ECO:0000256" key="1">
    <source>
        <dbReference type="ARBA" id="ARBA00006611"/>
    </source>
</evidence>
<dbReference type="Gene3D" id="3.30.450.90">
    <property type="match status" value="1"/>
</dbReference>
<evidence type="ECO:0000256" key="3">
    <source>
        <dbReference type="ARBA" id="ARBA00022840"/>
    </source>
</evidence>
<dbReference type="InterPro" id="IPR027417">
    <property type="entry name" value="P-loop_NTPase"/>
</dbReference>
<name>A0A2H9N508_9BACT</name>
<dbReference type="CDD" id="cd01129">
    <property type="entry name" value="PulE-GspE-like"/>
    <property type="match status" value="1"/>
</dbReference>
<dbReference type="SMART" id="SM00382">
    <property type="entry name" value="AAA"/>
    <property type="match status" value="1"/>
</dbReference>
<proteinExistence type="inferred from homology"/>
<feature type="domain" description="AAA+ ATPase" evidence="4">
    <location>
        <begin position="305"/>
        <end position="434"/>
    </location>
</feature>
<protein>
    <recommendedName>
        <fullName evidence="4">AAA+ ATPase domain-containing protein</fullName>
    </recommendedName>
</protein>
<keyword evidence="2" id="KW-0547">Nucleotide-binding</keyword>
<dbReference type="PANTHER" id="PTHR30258:SF3">
    <property type="entry name" value="SLL1921 PROTEIN"/>
    <property type="match status" value="1"/>
</dbReference>
<evidence type="ECO:0000313" key="5">
    <source>
        <dbReference type="EMBL" id="PIX28965.1"/>
    </source>
</evidence>
<comment type="similarity">
    <text evidence="1">Belongs to the GSP E family.</text>
</comment>
<dbReference type="Pfam" id="PF05157">
    <property type="entry name" value="MshEN"/>
    <property type="match status" value="1"/>
</dbReference>
<keyword evidence="3" id="KW-0067">ATP-binding</keyword>
<dbReference type="SUPFAM" id="SSF52540">
    <property type="entry name" value="P-loop containing nucleoside triphosphate hydrolases"/>
    <property type="match status" value="1"/>
</dbReference>
<comment type="caution">
    <text evidence="5">The sequence shown here is derived from an EMBL/GenBank/DDBJ whole genome shotgun (WGS) entry which is preliminary data.</text>
</comment>
<gene>
    <name evidence="5" type="ORF">COZ64_01455</name>
</gene>
<dbReference type="EMBL" id="PFIJ01000026">
    <property type="protein sequence ID" value="PIX28965.1"/>
    <property type="molecule type" value="Genomic_DNA"/>
</dbReference>
<dbReference type="Pfam" id="PF00437">
    <property type="entry name" value="T2SSE"/>
    <property type="match status" value="1"/>
</dbReference>
<dbReference type="InterPro" id="IPR007831">
    <property type="entry name" value="T2SS_GspE_N"/>
</dbReference>
<dbReference type="GO" id="GO:0016887">
    <property type="term" value="F:ATP hydrolysis activity"/>
    <property type="evidence" value="ECO:0007669"/>
    <property type="project" value="TreeGrafter"/>
</dbReference>
<dbReference type="Proteomes" id="UP000236842">
    <property type="component" value="Unassembled WGS sequence"/>
</dbReference>
<dbReference type="AlphaFoldDB" id="A0A2H9N508"/>
<dbReference type="InterPro" id="IPR037257">
    <property type="entry name" value="T2SS_E_N_sf"/>
</dbReference>
<accession>A0A2H9N508</accession>
<evidence type="ECO:0000256" key="2">
    <source>
        <dbReference type="ARBA" id="ARBA00022741"/>
    </source>
</evidence>
<dbReference type="SUPFAM" id="SSF160246">
    <property type="entry name" value="EspE N-terminal domain-like"/>
    <property type="match status" value="1"/>
</dbReference>
<dbReference type="Gene3D" id="3.40.50.300">
    <property type="entry name" value="P-loop containing nucleotide triphosphate hydrolases"/>
    <property type="match status" value="1"/>
</dbReference>
<dbReference type="InterPro" id="IPR003593">
    <property type="entry name" value="AAA+_ATPase"/>
</dbReference>
<sequence>MGSKKTFKMVENTFPTGYTNNIVMATISSFAQEQQEDLAQKKAKELNLPYLDMKTATLNIEALRVMPEVRARQAHALVFDKKTREFSIASPRPDSPEVQDLVKEIKKFGTVHIYVVSEQGFEQFLQNYQFIPATREAIVGSVTIGDKYVQTCSDQQDIKTFLESHFTSEFDTSEMLVWILAYGLASNASDLHIEPTPNAVTLRYRIDGVLYPIANLPKNLENKIIDRVKLLSKINLNIKNIPQDGRFSIRRGAYEMEMRVSTIPGPDGENIVMRFLNPNTIGLGLEELGLREYDKKIIEQELKKPNGLILAVGPTGSGKTTTLYACLKKVSTKENKAITLEDPIEYKLSGVEQTQINAKEGYTFASGLRAILRQDPDIIYVGEIRDQETAEIAMHASLTGHLVFSTLHTNDASGTIPRLLDFKIKPEIIASALNLIIAQRLVRKLCQECAQEIPFEKPLKTVIANILKTQAPYIENLDTLVQTQTIKQARGCDACGNKGYKGRIGVFELIHVNDTMQECIHASPDELKIKDLSRSQGTISLMADALIKVLQGLTDIAEVEKAVGPVE</sequence>
<organism evidence="5 6">
    <name type="scientific">Candidatus Brennerbacteria bacterium CG_4_8_14_3_um_filter_43_14</name>
    <dbReference type="NCBI Taxonomy" id="1974521"/>
    <lineage>
        <taxon>Bacteria</taxon>
        <taxon>Candidatus Brenneribacteriota</taxon>
    </lineage>
</organism>
<dbReference type="PANTHER" id="PTHR30258">
    <property type="entry name" value="TYPE II SECRETION SYSTEM PROTEIN GSPE-RELATED"/>
    <property type="match status" value="1"/>
</dbReference>
<evidence type="ECO:0000259" key="4">
    <source>
        <dbReference type="SMART" id="SM00382"/>
    </source>
</evidence>
<reference evidence="6" key="1">
    <citation type="submission" date="2017-09" db="EMBL/GenBank/DDBJ databases">
        <title>Depth-based differentiation of microbial function through sediment-hosted aquifers and enrichment of novel symbionts in the deep terrestrial subsurface.</title>
        <authorList>
            <person name="Probst A.J."/>
            <person name="Ladd B."/>
            <person name="Jarett J.K."/>
            <person name="Geller-Mcgrath D.E."/>
            <person name="Sieber C.M.K."/>
            <person name="Emerson J.B."/>
            <person name="Anantharaman K."/>
            <person name="Thomas B.C."/>
            <person name="Malmstrom R."/>
            <person name="Stieglmeier M."/>
            <person name="Klingl A."/>
            <person name="Woyke T."/>
            <person name="Ryan C.M."/>
            <person name="Banfield J.F."/>
        </authorList>
    </citation>
    <scope>NUCLEOTIDE SEQUENCE [LARGE SCALE GENOMIC DNA]</scope>
</reference>